<protein>
    <submittedName>
        <fullName evidence="3">Uncharacterized protein</fullName>
    </submittedName>
</protein>
<evidence type="ECO:0000256" key="1">
    <source>
        <dbReference type="SAM" id="MobiDB-lite"/>
    </source>
</evidence>
<dbReference type="EMBL" id="HBFR01009243">
    <property type="protein sequence ID" value="CAD8879523.1"/>
    <property type="molecule type" value="Transcribed_RNA"/>
</dbReference>
<sequence>MFHKKERIKFEAMEAKLLIKAKADDRRKESAIHDKKKKLQEAARGQNSLTVGSFGSFNTFIPPLSDLNTHTVSPSPHAGYGGGVDNTLNLAAKEFNKSYRHAEFEHFWADYAERAYVQFEWRSSWTSERERGGGREPHLLTSPTKNSALNVMAPGCWGMQAKWREVKVPSDPRTLQLYPTMMRSRTTDSHLTPRLLRGAKHA</sequence>
<organism evidence="3">
    <name type="scientific">Corethron hystrix</name>
    <dbReference type="NCBI Taxonomy" id="216773"/>
    <lineage>
        <taxon>Eukaryota</taxon>
        <taxon>Sar</taxon>
        <taxon>Stramenopiles</taxon>
        <taxon>Ochrophyta</taxon>
        <taxon>Bacillariophyta</taxon>
        <taxon>Coscinodiscophyceae</taxon>
        <taxon>Corethrophycidae</taxon>
        <taxon>Corethrales</taxon>
        <taxon>Corethraceae</taxon>
        <taxon>Corethron</taxon>
    </lineage>
</organism>
<dbReference type="AlphaFoldDB" id="A0A6U5EKU8"/>
<feature type="region of interest" description="Disordered" evidence="1">
    <location>
        <begin position="24"/>
        <end position="45"/>
    </location>
</feature>
<accession>A0A6U5EKU8</accession>
<name>A0A6U5EKU8_9STRA</name>
<reference evidence="3" key="1">
    <citation type="submission" date="2021-01" db="EMBL/GenBank/DDBJ databases">
        <authorList>
            <person name="Corre E."/>
            <person name="Pelletier E."/>
            <person name="Niang G."/>
            <person name="Scheremetjew M."/>
            <person name="Finn R."/>
            <person name="Kale V."/>
            <person name="Holt S."/>
            <person name="Cochrane G."/>
            <person name="Meng A."/>
            <person name="Brown T."/>
            <person name="Cohen L."/>
        </authorList>
    </citation>
    <scope>NUCLEOTIDE SEQUENCE</scope>
    <source>
        <strain evidence="3">308</strain>
    </source>
</reference>
<evidence type="ECO:0000313" key="2">
    <source>
        <dbReference type="EMBL" id="CAD8879520.1"/>
    </source>
</evidence>
<evidence type="ECO:0000313" key="3">
    <source>
        <dbReference type="EMBL" id="CAD8879523.1"/>
    </source>
</evidence>
<feature type="compositionally biased region" description="Basic and acidic residues" evidence="1">
    <location>
        <begin position="24"/>
        <end position="33"/>
    </location>
</feature>
<dbReference type="EMBL" id="HBFR01009240">
    <property type="protein sequence ID" value="CAD8879520.1"/>
    <property type="molecule type" value="Transcribed_RNA"/>
</dbReference>
<gene>
    <name evidence="2" type="ORF">CHYS00102_LOCUS6704</name>
    <name evidence="3" type="ORF">CHYS00102_LOCUS6707</name>
</gene>
<proteinExistence type="predicted"/>